<accession>A0ABN0GQQ0</accession>
<sequence length="398" mass="44657">MAFIDRIPNAKHLALKPPRMVLQEYVQQFERPEYKVPVLPSAISMNNPFNIGSVSPAPIGSISAIDNLSPPPSVEDHTSVPNKPSVTLQEQRPESKLSFWDKLSRFSDSDVSKKIDDFLLGAISASPDSTGWQLFAKGLHNLREGDKQREQVNQTVEYLKSQGMSEEEAQLMAGNKNAFNAFLAQKVNGGNGLSSKAELDRQRQMIELKNSEAISSHMLNDIKRFMDYVKKDPDWNTGNLASAKAYLMFPQHRDMKSLLDSIKGRIGIDRLETMRQYSRNGASGFGNLTEKELDILQSYLGGLDYSLSGQELMHRLQAIDKILRKMKSNVLSLLESNTIQLTEENVRRVTSETASTTPQKMSDNLPVVTSKEDIKNLPVGNRAIVQYGHDSFEIVRDR</sequence>
<evidence type="ECO:0000313" key="2">
    <source>
        <dbReference type="EMBL" id="EJF98498.1"/>
    </source>
</evidence>
<reference evidence="2 3" key="1">
    <citation type="submission" date="2012-03" db="EMBL/GenBank/DDBJ databases">
        <title>The Genome Sequence of Bartonella vinsonii subsp. arupensis str. Pm136co.</title>
        <authorList>
            <consortium name="The Broad Institute Genome Sequencing Platform"/>
            <consortium name="The Broad Institute Genome Sequencing Center for Infectious Disease"/>
            <person name="Feldgarden M."/>
            <person name="Kirby J."/>
            <person name="Kosoy M."/>
            <person name="Birtles R."/>
            <person name="Probert W.S."/>
            <person name="Chiaraviglio L."/>
            <person name="Young S.K."/>
            <person name="Zeng Q."/>
            <person name="Gargeya S."/>
            <person name="Fitzgerald M."/>
            <person name="Haas B."/>
            <person name="Abouelleil A."/>
            <person name="Alvarado L."/>
            <person name="Arachchi H.M."/>
            <person name="Berlin A."/>
            <person name="Chapman S.B."/>
            <person name="Gearin G."/>
            <person name="Goldberg J."/>
            <person name="Griggs A."/>
            <person name="Gujja S."/>
            <person name="Hansen M."/>
            <person name="Heiman D."/>
            <person name="Howarth C."/>
            <person name="Larimer J."/>
            <person name="Lui A."/>
            <person name="MacDonald P.J.P."/>
            <person name="McCowen C."/>
            <person name="Montmayeur A."/>
            <person name="Murphy C."/>
            <person name="Neiman D."/>
            <person name="Pearson M."/>
            <person name="Priest M."/>
            <person name="Roberts A."/>
            <person name="Saif S."/>
            <person name="Shea T."/>
            <person name="Sisk P."/>
            <person name="Stolte C."/>
            <person name="Sykes S."/>
            <person name="Wortman J."/>
            <person name="Nusbaum C."/>
            <person name="Birren B."/>
        </authorList>
    </citation>
    <scope>NUCLEOTIDE SEQUENCE [LARGE SCALE GENOMIC DNA]</scope>
    <source>
        <strain evidence="2 3">Pm136co</strain>
    </source>
</reference>
<keyword evidence="3" id="KW-1185">Reference proteome</keyword>
<dbReference type="Proteomes" id="UP000008948">
    <property type="component" value="Unassembled WGS sequence"/>
</dbReference>
<feature type="compositionally biased region" description="Polar residues" evidence="1">
    <location>
        <begin position="79"/>
        <end position="90"/>
    </location>
</feature>
<evidence type="ECO:0000256" key="1">
    <source>
        <dbReference type="SAM" id="MobiDB-lite"/>
    </source>
</evidence>
<dbReference type="RefSeq" id="WP_004865782.1">
    <property type="nucleotide sequence ID" value="NZ_JH725043.1"/>
</dbReference>
<proteinExistence type="predicted"/>
<protein>
    <submittedName>
        <fullName evidence="2">Uncharacterized protein</fullName>
    </submittedName>
</protein>
<dbReference type="EMBL" id="AIMH01000012">
    <property type="protein sequence ID" value="EJF98498.1"/>
    <property type="molecule type" value="Genomic_DNA"/>
</dbReference>
<name>A0ABN0GQQ0_BARVI</name>
<evidence type="ECO:0000313" key="3">
    <source>
        <dbReference type="Proteomes" id="UP000008948"/>
    </source>
</evidence>
<organism evidence="2 3">
    <name type="scientific">Bartonella vinsonii subsp. arupensis Pm136co</name>
    <dbReference type="NCBI Taxonomy" id="1094561"/>
    <lineage>
        <taxon>Bacteria</taxon>
        <taxon>Pseudomonadati</taxon>
        <taxon>Pseudomonadota</taxon>
        <taxon>Alphaproteobacteria</taxon>
        <taxon>Hyphomicrobiales</taxon>
        <taxon>Bartonellaceae</taxon>
        <taxon>Bartonella</taxon>
    </lineage>
</organism>
<feature type="region of interest" description="Disordered" evidence="1">
    <location>
        <begin position="66"/>
        <end position="91"/>
    </location>
</feature>
<comment type="caution">
    <text evidence="2">The sequence shown here is derived from an EMBL/GenBank/DDBJ whole genome shotgun (WGS) entry which is preliminary data.</text>
</comment>
<gene>
    <name evidence="2" type="ORF">MEI_00506</name>
</gene>